<gene>
    <name evidence="8" type="ORF">LLUT_LOCUS27232</name>
</gene>
<dbReference type="AlphaFoldDB" id="A0AAV1XYU8"/>
<dbReference type="GO" id="GO:0015137">
    <property type="term" value="F:citrate transmembrane transporter activity"/>
    <property type="evidence" value="ECO:0007669"/>
    <property type="project" value="TreeGrafter"/>
</dbReference>
<dbReference type="NCBIfam" id="TIGR00797">
    <property type="entry name" value="matE"/>
    <property type="match status" value="1"/>
</dbReference>
<dbReference type="GO" id="GO:0042910">
    <property type="term" value="F:xenobiotic transmembrane transporter activity"/>
    <property type="evidence" value="ECO:0007669"/>
    <property type="project" value="InterPro"/>
</dbReference>
<evidence type="ECO:0000256" key="5">
    <source>
        <dbReference type="ARBA" id="ARBA00023136"/>
    </source>
</evidence>
<protein>
    <recommendedName>
        <fullName evidence="10">Protein DETOXIFICATION</fullName>
    </recommendedName>
</protein>
<dbReference type="PANTHER" id="PTHR42893:SF11">
    <property type="entry name" value="PROTEIN DETOXIFICATION 43"/>
    <property type="match status" value="1"/>
</dbReference>
<evidence type="ECO:0000256" key="4">
    <source>
        <dbReference type="ARBA" id="ARBA00022989"/>
    </source>
</evidence>
<accession>A0AAV1XYU8</accession>
<dbReference type="InterPro" id="IPR044644">
    <property type="entry name" value="DinF-like"/>
</dbReference>
<dbReference type="GO" id="GO:0015297">
    <property type="term" value="F:antiporter activity"/>
    <property type="evidence" value="ECO:0007669"/>
    <property type="project" value="InterPro"/>
</dbReference>
<dbReference type="Pfam" id="PF01554">
    <property type="entry name" value="MatE"/>
    <property type="match status" value="1"/>
</dbReference>
<dbReference type="PANTHER" id="PTHR42893">
    <property type="entry name" value="PROTEIN DETOXIFICATION 44, CHLOROPLASTIC-RELATED"/>
    <property type="match status" value="1"/>
</dbReference>
<keyword evidence="5 7" id="KW-0472">Membrane</keyword>
<comment type="subcellular location">
    <subcellularLocation>
        <location evidence="1">Membrane</location>
        <topology evidence="1">Multi-pass membrane protein</topology>
    </subcellularLocation>
</comment>
<feature type="transmembrane region" description="Helical" evidence="7">
    <location>
        <begin position="194"/>
        <end position="218"/>
    </location>
</feature>
<feature type="transmembrane region" description="Helical" evidence="7">
    <location>
        <begin position="270"/>
        <end position="293"/>
    </location>
</feature>
<organism evidence="8 9">
    <name type="scientific">Lupinus luteus</name>
    <name type="common">European yellow lupine</name>
    <dbReference type="NCBI Taxonomy" id="3873"/>
    <lineage>
        <taxon>Eukaryota</taxon>
        <taxon>Viridiplantae</taxon>
        <taxon>Streptophyta</taxon>
        <taxon>Embryophyta</taxon>
        <taxon>Tracheophyta</taxon>
        <taxon>Spermatophyta</taxon>
        <taxon>Magnoliopsida</taxon>
        <taxon>eudicotyledons</taxon>
        <taxon>Gunneridae</taxon>
        <taxon>Pentapetalae</taxon>
        <taxon>rosids</taxon>
        <taxon>fabids</taxon>
        <taxon>Fabales</taxon>
        <taxon>Fabaceae</taxon>
        <taxon>Papilionoideae</taxon>
        <taxon>50 kb inversion clade</taxon>
        <taxon>genistoids sensu lato</taxon>
        <taxon>core genistoids</taxon>
        <taxon>Genisteae</taxon>
        <taxon>Lupinus</taxon>
    </lineage>
</organism>
<name>A0AAV1XYU8_LUPLU</name>
<proteinExistence type="inferred from homology"/>
<keyword evidence="4 7" id="KW-1133">Transmembrane helix</keyword>
<dbReference type="EMBL" id="CAXHTB010000019">
    <property type="protein sequence ID" value="CAL0326172.1"/>
    <property type="molecule type" value="Genomic_DNA"/>
</dbReference>
<feature type="compositionally biased region" description="Low complexity" evidence="6">
    <location>
        <begin position="165"/>
        <end position="186"/>
    </location>
</feature>
<comment type="similarity">
    <text evidence="2">Belongs to the multi antimicrobial extrusion (MATE) (TC 2.A.66.1) family.</text>
</comment>
<evidence type="ECO:0000256" key="7">
    <source>
        <dbReference type="SAM" id="Phobius"/>
    </source>
</evidence>
<comment type="caution">
    <text evidence="8">The sequence shown here is derived from an EMBL/GenBank/DDBJ whole genome shotgun (WGS) entry which is preliminary data.</text>
</comment>
<dbReference type="Proteomes" id="UP001497480">
    <property type="component" value="Unassembled WGS sequence"/>
</dbReference>
<evidence type="ECO:0000256" key="3">
    <source>
        <dbReference type="ARBA" id="ARBA00022692"/>
    </source>
</evidence>
<feature type="transmembrane region" description="Helical" evidence="7">
    <location>
        <begin position="333"/>
        <end position="355"/>
    </location>
</feature>
<evidence type="ECO:0000313" key="9">
    <source>
        <dbReference type="Proteomes" id="UP001497480"/>
    </source>
</evidence>
<feature type="region of interest" description="Disordered" evidence="6">
    <location>
        <begin position="150"/>
        <end position="191"/>
    </location>
</feature>
<keyword evidence="3 7" id="KW-0812">Transmembrane</keyword>
<evidence type="ECO:0000256" key="6">
    <source>
        <dbReference type="SAM" id="MobiDB-lite"/>
    </source>
</evidence>
<evidence type="ECO:0000256" key="2">
    <source>
        <dbReference type="ARBA" id="ARBA00010199"/>
    </source>
</evidence>
<dbReference type="InterPro" id="IPR002528">
    <property type="entry name" value="MATE_fam"/>
</dbReference>
<sequence length="424" mass="44993">MDENISSNIAPRSKWKLPVSVFFKDARLIFKMDSLAKEILGIAFPSALAVAADPIASLIDTAFIGHLGPVELAAAGVSIALFNQASRITIFPLVSITTSFVAEEDTIEKIKIKAAENQFNEDLEAPTETVAANVVTIDLMATKVVPENVERDSTLNIETNHGDDGNTNTTKSSSSDASSSNKSVPKSGRKKRHIASASTALLFGTVLGLLQVAVLVFAAKPLLGAMGLKPGSPMEMPAIKYLRLRALGAPAVLLSLAMQGIFRGFKDTTTPLYIIVAGYALNVALDPLLIFYFKLGINGAAISHVLSQRFVVSKSNSSDILCDLSNLISSKVWLTSSLLADGLAVAIQAILACSFAEKDYDKVTAAATRTLQMSFVLGVGLSLLVGVGLYFGAGIFSNSVPVVALIRLGVPDGNRNRTMEFSQR</sequence>
<dbReference type="GO" id="GO:0016020">
    <property type="term" value="C:membrane"/>
    <property type="evidence" value="ECO:0007669"/>
    <property type="project" value="UniProtKB-SubCell"/>
</dbReference>
<feature type="transmembrane region" description="Helical" evidence="7">
    <location>
        <begin position="238"/>
        <end position="258"/>
    </location>
</feature>
<evidence type="ECO:0008006" key="10">
    <source>
        <dbReference type="Google" id="ProtNLM"/>
    </source>
</evidence>
<evidence type="ECO:0000313" key="8">
    <source>
        <dbReference type="EMBL" id="CAL0326172.1"/>
    </source>
</evidence>
<reference evidence="8 9" key="1">
    <citation type="submission" date="2024-03" db="EMBL/GenBank/DDBJ databases">
        <authorList>
            <person name="Martinez-Hernandez J."/>
        </authorList>
    </citation>
    <scope>NUCLEOTIDE SEQUENCE [LARGE SCALE GENOMIC DNA]</scope>
</reference>
<evidence type="ECO:0000256" key="1">
    <source>
        <dbReference type="ARBA" id="ARBA00004141"/>
    </source>
</evidence>
<keyword evidence="9" id="KW-1185">Reference proteome</keyword>
<feature type="transmembrane region" description="Helical" evidence="7">
    <location>
        <begin position="375"/>
        <end position="396"/>
    </location>
</feature>